<organism evidence="1 2">
    <name type="scientific">Salibacterium salarium</name>
    <dbReference type="NCBI Taxonomy" id="284579"/>
    <lineage>
        <taxon>Bacteria</taxon>
        <taxon>Bacillati</taxon>
        <taxon>Bacillota</taxon>
        <taxon>Bacilli</taxon>
        <taxon>Bacillales</taxon>
        <taxon>Bacillaceae</taxon>
    </lineage>
</organism>
<evidence type="ECO:0000313" key="2">
    <source>
        <dbReference type="Proteomes" id="UP000275076"/>
    </source>
</evidence>
<dbReference type="EMBL" id="RBVX01000005">
    <property type="protein sequence ID" value="RSL33999.1"/>
    <property type="molecule type" value="Genomic_DNA"/>
</dbReference>
<sequence>MGNTVNVNKLIDALGFSSEESREFVDVNTGEIVSVFSTTLRKSEYDTPHNEVTVSEQEERKLADTIVADGSDTYVPLPEQYEINEANMMKDFISTLDDKMKQDVLARAVHGNVEFRRFKDLVIDLDVAEQWNDFRHERYRTVAVAWCERNGIAYQ</sequence>
<comment type="caution">
    <text evidence="1">The sequence shown here is derived from an EMBL/GenBank/DDBJ whole genome shotgun (WGS) entry which is preliminary data.</text>
</comment>
<protein>
    <submittedName>
        <fullName evidence="1">Uncharacterized protein</fullName>
    </submittedName>
</protein>
<dbReference type="Pfam" id="PF03682">
    <property type="entry name" value="UPF0158"/>
    <property type="match status" value="1"/>
</dbReference>
<gene>
    <name evidence="1" type="ORF">D7Z54_07745</name>
</gene>
<keyword evidence="2" id="KW-1185">Reference proteome</keyword>
<accession>A0A428N6V4</accession>
<reference evidence="1 2" key="1">
    <citation type="submission" date="2018-10" db="EMBL/GenBank/DDBJ databases">
        <title>Draft genome sequence of Bacillus salarius IM0101, isolated from a hypersaline soil in Inner Mongolia, China.</title>
        <authorList>
            <person name="Yamprayoonswat W."/>
            <person name="Boonvisut S."/>
            <person name="Jumpathong W."/>
            <person name="Sittihan S."/>
            <person name="Ruangsuj P."/>
            <person name="Wanthongcharoen S."/>
            <person name="Thongpramul N."/>
            <person name="Pimmason S."/>
            <person name="Yu B."/>
            <person name="Yasawong M."/>
        </authorList>
    </citation>
    <scope>NUCLEOTIDE SEQUENCE [LARGE SCALE GENOMIC DNA]</scope>
    <source>
        <strain evidence="1 2">IM0101</strain>
    </source>
</reference>
<dbReference type="OrthoDB" id="48384at2"/>
<dbReference type="Proteomes" id="UP000275076">
    <property type="component" value="Unassembled WGS sequence"/>
</dbReference>
<dbReference type="InterPro" id="IPR005361">
    <property type="entry name" value="UPF0158"/>
</dbReference>
<evidence type="ECO:0000313" key="1">
    <source>
        <dbReference type="EMBL" id="RSL33999.1"/>
    </source>
</evidence>
<dbReference type="AlphaFoldDB" id="A0A428N6V4"/>
<dbReference type="RefSeq" id="WP_125555267.1">
    <property type="nucleotide sequence ID" value="NZ_RBVX01000005.1"/>
</dbReference>
<proteinExistence type="predicted"/>
<name>A0A428N6V4_9BACI</name>